<evidence type="ECO:0000313" key="1">
    <source>
        <dbReference type="EMBL" id="CAG8737378.1"/>
    </source>
</evidence>
<protein>
    <submittedName>
        <fullName evidence="1">6970_t:CDS:1</fullName>
    </submittedName>
</protein>
<comment type="caution">
    <text evidence="1">The sequence shown here is derived from an EMBL/GenBank/DDBJ whole genome shotgun (WGS) entry which is preliminary data.</text>
</comment>
<dbReference type="Proteomes" id="UP000789759">
    <property type="component" value="Unassembled WGS sequence"/>
</dbReference>
<accession>A0A9N9II78</accession>
<organism evidence="1 2">
    <name type="scientific">Cetraspora pellucida</name>
    <dbReference type="NCBI Taxonomy" id="1433469"/>
    <lineage>
        <taxon>Eukaryota</taxon>
        <taxon>Fungi</taxon>
        <taxon>Fungi incertae sedis</taxon>
        <taxon>Mucoromycota</taxon>
        <taxon>Glomeromycotina</taxon>
        <taxon>Glomeromycetes</taxon>
        <taxon>Diversisporales</taxon>
        <taxon>Gigasporaceae</taxon>
        <taxon>Cetraspora</taxon>
    </lineage>
</organism>
<gene>
    <name evidence="1" type="ORF">CPELLU_LOCUS13885</name>
</gene>
<feature type="non-terminal residue" evidence="1">
    <location>
        <position position="65"/>
    </location>
</feature>
<proteinExistence type="predicted"/>
<dbReference type="OrthoDB" id="2375217at2759"/>
<reference evidence="1" key="1">
    <citation type="submission" date="2021-06" db="EMBL/GenBank/DDBJ databases">
        <authorList>
            <person name="Kallberg Y."/>
            <person name="Tangrot J."/>
            <person name="Rosling A."/>
        </authorList>
    </citation>
    <scope>NUCLEOTIDE SEQUENCE</scope>
    <source>
        <strain evidence="1">FL966</strain>
    </source>
</reference>
<name>A0A9N9II78_9GLOM</name>
<evidence type="ECO:0000313" key="2">
    <source>
        <dbReference type="Proteomes" id="UP000789759"/>
    </source>
</evidence>
<dbReference type="AlphaFoldDB" id="A0A9N9II78"/>
<dbReference type="EMBL" id="CAJVQA010015476">
    <property type="protein sequence ID" value="CAG8737378.1"/>
    <property type="molecule type" value="Genomic_DNA"/>
</dbReference>
<keyword evidence="2" id="KW-1185">Reference proteome</keyword>
<sequence length="65" mass="7682">MSLESNGVKTEAMIHNNIYFDPYKPLDIIPLKPLSLKRQTQLFKEIHPYIHDPYKDELCFAPNKH</sequence>